<protein>
    <recommendedName>
        <fullName evidence="4">3-hydroxyacyl-CoA dehydrogenase</fullName>
    </recommendedName>
</protein>
<gene>
    <name evidence="2" type="ORF">EW145_g2825</name>
</gene>
<dbReference type="Gene3D" id="3.40.50.720">
    <property type="entry name" value="NAD(P)-binding Rossmann-like Domain"/>
    <property type="match status" value="1"/>
</dbReference>
<dbReference type="SUPFAM" id="SSF51735">
    <property type="entry name" value="NAD(P)-binding Rossmann-fold domains"/>
    <property type="match status" value="1"/>
</dbReference>
<keyword evidence="3" id="KW-1185">Reference proteome</keyword>
<name>A0A4S4L9K6_9AGAM</name>
<dbReference type="Pfam" id="PF00106">
    <property type="entry name" value="adh_short"/>
    <property type="match status" value="1"/>
</dbReference>
<keyword evidence="1" id="KW-0560">Oxidoreductase</keyword>
<comment type="caution">
    <text evidence="2">The sequence shown here is derived from an EMBL/GenBank/DDBJ whole genome shotgun (WGS) entry which is preliminary data.</text>
</comment>
<dbReference type="PANTHER" id="PTHR43658">
    <property type="entry name" value="SHORT-CHAIN DEHYDROGENASE/REDUCTASE"/>
    <property type="match status" value="1"/>
</dbReference>
<accession>A0A4S4L9K6</accession>
<evidence type="ECO:0000313" key="3">
    <source>
        <dbReference type="Proteomes" id="UP000308199"/>
    </source>
</evidence>
<evidence type="ECO:0000313" key="2">
    <source>
        <dbReference type="EMBL" id="THH08254.1"/>
    </source>
</evidence>
<dbReference type="PANTHER" id="PTHR43658:SF8">
    <property type="entry name" value="17-BETA-HYDROXYSTEROID DEHYDROGENASE 14-RELATED"/>
    <property type="match status" value="1"/>
</dbReference>
<dbReference type="Proteomes" id="UP000308199">
    <property type="component" value="Unassembled WGS sequence"/>
</dbReference>
<sequence>MKPSNRTFIVSGGSSGLGLATVNNLLDAGASVAVLDLQENTKLRGQRVKFFKTDITSDKDVQAAVEGTAAWARETGAILGGVVNCAGIATAAKIIDAHGNPHSLDLWNFAIAVNLTGTFNLSRLVCKHLINVPPEGADGERGIIIFAASSAAFEGQTGQVAYSATKGALVSAALPLSRDLARYGVRVNAIAPGAFASAMTDRMTEKTRSSLLRELGFPKRFGNADEFSQTVRWMIECAYVNGETIRLSGGSRLPGKL</sequence>
<dbReference type="OrthoDB" id="1274115at2759"/>
<evidence type="ECO:0000256" key="1">
    <source>
        <dbReference type="ARBA" id="ARBA00023002"/>
    </source>
</evidence>
<dbReference type="InterPro" id="IPR036291">
    <property type="entry name" value="NAD(P)-bd_dom_sf"/>
</dbReference>
<dbReference type="AlphaFoldDB" id="A0A4S4L9K6"/>
<dbReference type="InterPro" id="IPR002347">
    <property type="entry name" value="SDR_fam"/>
</dbReference>
<proteinExistence type="predicted"/>
<dbReference type="EMBL" id="SGPK01000107">
    <property type="protein sequence ID" value="THH08254.1"/>
    <property type="molecule type" value="Genomic_DNA"/>
</dbReference>
<dbReference type="PRINTS" id="PR00081">
    <property type="entry name" value="GDHRDH"/>
</dbReference>
<reference evidence="2 3" key="1">
    <citation type="submission" date="2019-02" db="EMBL/GenBank/DDBJ databases">
        <title>Genome sequencing of the rare red list fungi Phellinidium pouzarii.</title>
        <authorList>
            <person name="Buettner E."/>
            <person name="Kellner H."/>
        </authorList>
    </citation>
    <scope>NUCLEOTIDE SEQUENCE [LARGE SCALE GENOMIC DNA]</scope>
    <source>
        <strain evidence="2 3">DSM 108285</strain>
    </source>
</reference>
<dbReference type="GO" id="GO:0016491">
    <property type="term" value="F:oxidoreductase activity"/>
    <property type="evidence" value="ECO:0007669"/>
    <property type="project" value="UniProtKB-KW"/>
</dbReference>
<organism evidence="2 3">
    <name type="scientific">Phellinidium pouzarii</name>
    <dbReference type="NCBI Taxonomy" id="167371"/>
    <lineage>
        <taxon>Eukaryota</taxon>
        <taxon>Fungi</taxon>
        <taxon>Dikarya</taxon>
        <taxon>Basidiomycota</taxon>
        <taxon>Agaricomycotina</taxon>
        <taxon>Agaricomycetes</taxon>
        <taxon>Hymenochaetales</taxon>
        <taxon>Hymenochaetaceae</taxon>
        <taxon>Phellinidium</taxon>
    </lineage>
</organism>
<evidence type="ECO:0008006" key="4">
    <source>
        <dbReference type="Google" id="ProtNLM"/>
    </source>
</evidence>